<dbReference type="Pfam" id="PF01565">
    <property type="entry name" value="FAD_binding_4"/>
    <property type="match status" value="1"/>
</dbReference>
<dbReference type="GO" id="GO:0051301">
    <property type="term" value="P:cell division"/>
    <property type="evidence" value="ECO:0007669"/>
    <property type="project" value="UniProtKB-KW"/>
</dbReference>
<dbReference type="InterPro" id="IPR006094">
    <property type="entry name" value="Oxid_FAD_bind_N"/>
</dbReference>
<keyword evidence="11 16" id="KW-0573">Peptidoglycan synthesis</keyword>
<evidence type="ECO:0000259" key="17">
    <source>
        <dbReference type="PROSITE" id="PS51387"/>
    </source>
</evidence>
<dbReference type="UniPathway" id="UPA00219"/>
<organism evidence="18 19">
    <name type="scientific">Desulfosporosinus hippei DSM 8344</name>
    <dbReference type="NCBI Taxonomy" id="1121419"/>
    <lineage>
        <taxon>Bacteria</taxon>
        <taxon>Bacillati</taxon>
        <taxon>Bacillota</taxon>
        <taxon>Clostridia</taxon>
        <taxon>Eubacteriales</taxon>
        <taxon>Desulfitobacteriaceae</taxon>
        <taxon>Desulfosporosinus</taxon>
    </lineage>
</organism>
<dbReference type="GO" id="GO:0009252">
    <property type="term" value="P:peptidoglycan biosynthetic process"/>
    <property type="evidence" value="ECO:0007669"/>
    <property type="project" value="UniProtKB-UniRule"/>
</dbReference>
<dbReference type="Gene3D" id="3.90.78.10">
    <property type="entry name" value="UDP-N-acetylenolpyruvoylglucosamine reductase, C-terminal domain"/>
    <property type="match status" value="1"/>
</dbReference>
<evidence type="ECO:0000256" key="9">
    <source>
        <dbReference type="ARBA" id="ARBA00022857"/>
    </source>
</evidence>
<dbReference type="SUPFAM" id="SSF56176">
    <property type="entry name" value="FAD-binding/transporter-associated domain-like"/>
    <property type="match status" value="1"/>
</dbReference>
<keyword evidence="8 16" id="KW-0274">FAD</keyword>
<dbReference type="InterPro" id="IPR003170">
    <property type="entry name" value="MurB"/>
</dbReference>
<evidence type="ECO:0000256" key="14">
    <source>
        <dbReference type="ARBA" id="ARBA00023316"/>
    </source>
</evidence>
<keyword evidence="9 16" id="KW-0521">NADP</keyword>
<dbReference type="SUPFAM" id="SSF56194">
    <property type="entry name" value="Uridine diphospho-N-Acetylenolpyruvylglucosamine reductase, MurB, C-terminal domain"/>
    <property type="match status" value="1"/>
</dbReference>
<keyword evidence="7 16" id="KW-0285">Flavoprotein</keyword>
<feature type="domain" description="FAD-binding PCMH-type" evidence="17">
    <location>
        <begin position="24"/>
        <end position="187"/>
    </location>
</feature>
<accession>A0A1G7RSJ1</accession>
<keyword evidence="10 16" id="KW-0133">Cell shape</keyword>
<evidence type="ECO:0000256" key="13">
    <source>
        <dbReference type="ARBA" id="ARBA00023306"/>
    </source>
</evidence>
<dbReference type="PANTHER" id="PTHR21071:SF4">
    <property type="entry name" value="UDP-N-ACETYLENOLPYRUVOYLGLUCOSAMINE REDUCTASE"/>
    <property type="match status" value="1"/>
</dbReference>
<evidence type="ECO:0000256" key="11">
    <source>
        <dbReference type="ARBA" id="ARBA00022984"/>
    </source>
</evidence>
<dbReference type="EMBL" id="FNCP01000001">
    <property type="protein sequence ID" value="SDG13746.1"/>
    <property type="molecule type" value="Genomic_DNA"/>
</dbReference>
<keyword evidence="13 16" id="KW-0131">Cell cycle</keyword>
<dbReference type="GO" id="GO:0005829">
    <property type="term" value="C:cytosol"/>
    <property type="evidence" value="ECO:0007669"/>
    <property type="project" value="TreeGrafter"/>
</dbReference>
<dbReference type="GO" id="GO:0071949">
    <property type="term" value="F:FAD binding"/>
    <property type="evidence" value="ECO:0007669"/>
    <property type="project" value="InterPro"/>
</dbReference>
<comment type="cofactor">
    <cofactor evidence="1 16">
        <name>FAD</name>
        <dbReference type="ChEBI" id="CHEBI:57692"/>
    </cofactor>
</comment>
<dbReference type="Gene3D" id="3.30.43.10">
    <property type="entry name" value="Uridine Diphospho-n-acetylenolpyruvylglucosamine Reductase, domain 2"/>
    <property type="match status" value="1"/>
</dbReference>
<feature type="active site" evidence="16">
    <location>
        <position position="167"/>
    </location>
</feature>
<dbReference type="GO" id="GO:0008360">
    <property type="term" value="P:regulation of cell shape"/>
    <property type="evidence" value="ECO:0007669"/>
    <property type="project" value="UniProtKB-KW"/>
</dbReference>
<evidence type="ECO:0000256" key="8">
    <source>
        <dbReference type="ARBA" id="ARBA00022827"/>
    </source>
</evidence>
<evidence type="ECO:0000313" key="19">
    <source>
        <dbReference type="Proteomes" id="UP000198656"/>
    </source>
</evidence>
<name>A0A1G7RSJ1_9FIRM</name>
<dbReference type="Pfam" id="PF02873">
    <property type="entry name" value="MurB_C"/>
    <property type="match status" value="1"/>
</dbReference>
<dbReference type="InterPro" id="IPR016167">
    <property type="entry name" value="FAD-bd_PCMH_sub1"/>
</dbReference>
<dbReference type="InterPro" id="IPR036318">
    <property type="entry name" value="FAD-bd_PCMH-like_sf"/>
</dbReference>
<comment type="pathway">
    <text evidence="4 16">Cell wall biogenesis; peptidoglycan biosynthesis.</text>
</comment>
<dbReference type="PANTHER" id="PTHR21071">
    <property type="entry name" value="UDP-N-ACETYLENOLPYRUVOYLGLUCOSAMINE REDUCTASE"/>
    <property type="match status" value="1"/>
</dbReference>
<dbReference type="InterPro" id="IPR016169">
    <property type="entry name" value="FAD-bd_PCMH_sub2"/>
</dbReference>
<comment type="catalytic activity">
    <reaction evidence="15 16">
        <text>UDP-N-acetyl-alpha-D-muramate + NADP(+) = UDP-N-acetyl-3-O-(1-carboxyvinyl)-alpha-D-glucosamine + NADPH + H(+)</text>
        <dbReference type="Rhea" id="RHEA:12248"/>
        <dbReference type="ChEBI" id="CHEBI:15378"/>
        <dbReference type="ChEBI" id="CHEBI:57783"/>
        <dbReference type="ChEBI" id="CHEBI:58349"/>
        <dbReference type="ChEBI" id="CHEBI:68483"/>
        <dbReference type="ChEBI" id="CHEBI:70757"/>
        <dbReference type="EC" id="1.3.1.98"/>
    </reaction>
</comment>
<dbReference type="InterPro" id="IPR011601">
    <property type="entry name" value="MurB_C"/>
</dbReference>
<evidence type="ECO:0000256" key="4">
    <source>
        <dbReference type="ARBA" id="ARBA00004752"/>
    </source>
</evidence>
<dbReference type="NCBIfam" id="TIGR00179">
    <property type="entry name" value="murB"/>
    <property type="match status" value="1"/>
</dbReference>
<dbReference type="RefSeq" id="WP_176786026.1">
    <property type="nucleotide sequence ID" value="NZ_FNCP01000001.1"/>
</dbReference>
<keyword evidence="5 16" id="KW-0963">Cytoplasm</keyword>
<protein>
    <recommendedName>
        <fullName evidence="16">UDP-N-acetylenolpyruvoylglucosamine reductase</fullName>
        <ecNumber evidence="16">1.3.1.98</ecNumber>
    </recommendedName>
    <alternativeName>
        <fullName evidence="16">UDP-N-acetylmuramate dehydrogenase</fullName>
    </alternativeName>
</protein>
<dbReference type="PROSITE" id="PS51387">
    <property type="entry name" value="FAD_PCMH"/>
    <property type="match status" value="1"/>
</dbReference>
<keyword evidence="19" id="KW-1185">Reference proteome</keyword>
<proteinExistence type="inferred from homology"/>
<keyword evidence="14 16" id="KW-0961">Cell wall biogenesis/degradation</keyword>
<evidence type="ECO:0000256" key="1">
    <source>
        <dbReference type="ARBA" id="ARBA00001974"/>
    </source>
</evidence>
<evidence type="ECO:0000256" key="15">
    <source>
        <dbReference type="ARBA" id="ARBA00048914"/>
    </source>
</evidence>
<evidence type="ECO:0000256" key="6">
    <source>
        <dbReference type="ARBA" id="ARBA00022618"/>
    </source>
</evidence>
<dbReference type="GO" id="GO:0071555">
    <property type="term" value="P:cell wall organization"/>
    <property type="evidence" value="ECO:0007669"/>
    <property type="project" value="UniProtKB-KW"/>
</dbReference>
<comment type="function">
    <text evidence="2 16">Cell wall formation.</text>
</comment>
<evidence type="ECO:0000256" key="3">
    <source>
        <dbReference type="ARBA" id="ARBA00004496"/>
    </source>
</evidence>
<feature type="active site" description="Proton donor" evidence="16">
    <location>
        <position position="216"/>
    </location>
</feature>
<dbReference type="Gene3D" id="3.30.465.10">
    <property type="match status" value="1"/>
</dbReference>
<dbReference type="InterPro" id="IPR036635">
    <property type="entry name" value="MurB_C_sf"/>
</dbReference>
<keyword evidence="12 16" id="KW-0560">Oxidoreductase</keyword>
<dbReference type="Proteomes" id="UP000198656">
    <property type="component" value="Unassembled WGS sequence"/>
</dbReference>
<dbReference type="AlphaFoldDB" id="A0A1G7RSJ1"/>
<dbReference type="NCBIfam" id="NF010480">
    <property type="entry name" value="PRK13905.1"/>
    <property type="match status" value="1"/>
</dbReference>
<reference evidence="19" key="1">
    <citation type="submission" date="2016-10" db="EMBL/GenBank/DDBJ databases">
        <authorList>
            <person name="Varghese N."/>
            <person name="Submissions S."/>
        </authorList>
    </citation>
    <scope>NUCLEOTIDE SEQUENCE [LARGE SCALE GENOMIC DNA]</scope>
    <source>
        <strain evidence="19">DSM 8344</strain>
    </source>
</reference>
<comment type="similarity">
    <text evidence="16">Belongs to the MurB family.</text>
</comment>
<dbReference type="GO" id="GO:0008762">
    <property type="term" value="F:UDP-N-acetylmuramate dehydrogenase activity"/>
    <property type="evidence" value="ECO:0007669"/>
    <property type="project" value="UniProtKB-UniRule"/>
</dbReference>
<sequence length="301" mass="32865">MILDGMPGRVEKNYPLHKLSTWRIGGPAETVYWPETIEDLLKVWQRAQAAEIPVRLIGRGSNVLFPDEGLSGITLVSTSLRGISWGDQSVRVEAGYTLARLAQESGELGWSGLEFARGIPGSIGGAIMMNAGAHGGEISSCVLSVSTLWADGSIKKLKRDEFEFAYRFCSLRGHAWVLEAHLKFKAGEREQILQDMREYLTKRTANQPLELPNAGSVFRNPPGHSAGRLIEAAGWKGRSIGGAKVSEKHANFIVNTGLATSSDVLALIEAIKADIQLKYGIGLQTEVESILTARVNRRRDV</sequence>
<evidence type="ECO:0000313" key="18">
    <source>
        <dbReference type="EMBL" id="SDG13746.1"/>
    </source>
</evidence>
<evidence type="ECO:0000256" key="7">
    <source>
        <dbReference type="ARBA" id="ARBA00022630"/>
    </source>
</evidence>
<dbReference type="InterPro" id="IPR016166">
    <property type="entry name" value="FAD-bd_PCMH"/>
</dbReference>
<feature type="active site" evidence="16">
    <location>
        <position position="286"/>
    </location>
</feature>
<dbReference type="HAMAP" id="MF_00037">
    <property type="entry name" value="MurB"/>
    <property type="match status" value="1"/>
</dbReference>
<evidence type="ECO:0000256" key="5">
    <source>
        <dbReference type="ARBA" id="ARBA00022490"/>
    </source>
</evidence>
<evidence type="ECO:0000256" key="2">
    <source>
        <dbReference type="ARBA" id="ARBA00003921"/>
    </source>
</evidence>
<dbReference type="EC" id="1.3.1.98" evidence="16"/>
<gene>
    <name evidence="16" type="primary">murB</name>
    <name evidence="18" type="ORF">SAMN05443529_101182</name>
</gene>
<comment type="subcellular location">
    <subcellularLocation>
        <location evidence="3 16">Cytoplasm</location>
    </subcellularLocation>
</comment>
<evidence type="ECO:0000256" key="10">
    <source>
        <dbReference type="ARBA" id="ARBA00022960"/>
    </source>
</evidence>
<keyword evidence="6 16" id="KW-0132">Cell division</keyword>
<dbReference type="STRING" id="1121419.SAMN05443529_101182"/>
<evidence type="ECO:0000256" key="12">
    <source>
        <dbReference type="ARBA" id="ARBA00023002"/>
    </source>
</evidence>
<evidence type="ECO:0000256" key="16">
    <source>
        <dbReference type="HAMAP-Rule" id="MF_00037"/>
    </source>
</evidence>